<reference evidence="2 3" key="1">
    <citation type="journal article" date="2015" name="Proc. Natl. Acad. Sci. U.S.A.">
        <title>The resurrection genome of Boea hygrometrica: A blueprint for survival of dehydration.</title>
        <authorList>
            <person name="Xiao L."/>
            <person name="Yang G."/>
            <person name="Zhang L."/>
            <person name="Yang X."/>
            <person name="Zhao S."/>
            <person name="Ji Z."/>
            <person name="Zhou Q."/>
            <person name="Hu M."/>
            <person name="Wang Y."/>
            <person name="Chen M."/>
            <person name="Xu Y."/>
            <person name="Jin H."/>
            <person name="Xiao X."/>
            <person name="Hu G."/>
            <person name="Bao F."/>
            <person name="Hu Y."/>
            <person name="Wan P."/>
            <person name="Li L."/>
            <person name="Deng X."/>
            <person name="Kuang T."/>
            <person name="Xiang C."/>
            <person name="Zhu J.K."/>
            <person name="Oliver M.J."/>
            <person name="He Y."/>
        </authorList>
    </citation>
    <scope>NUCLEOTIDE SEQUENCE [LARGE SCALE GENOMIC DNA]</scope>
    <source>
        <strain evidence="3">cv. XS01</strain>
    </source>
</reference>
<evidence type="ECO:0000256" key="1">
    <source>
        <dbReference type="SAM" id="MobiDB-lite"/>
    </source>
</evidence>
<protein>
    <submittedName>
        <fullName evidence="2">Uncharacterized protein</fullName>
    </submittedName>
</protein>
<keyword evidence="3" id="KW-1185">Reference proteome</keyword>
<evidence type="ECO:0000313" key="3">
    <source>
        <dbReference type="Proteomes" id="UP000250235"/>
    </source>
</evidence>
<organism evidence="2 3">
    <name type="scientific">Dorcoceras hygrometricum</name>
    <dbReference type="NCBI Taxonomy" id="472368"/>
    <lineage>
        <taxon>Eukaryota</taxon>
        <taxon>Viridiplantae</taxon>
        <taxon>Streptophyta</taxon>
        <taxon>Embryophyta</taxon>
        <taxon>Tracheophyta</taxon>
        <taxon>Spermatophyta</taxon>
        <taxon>Magnoliopsida</taxon>
        <taxon>eudicotyledons</taxon>
        <taxon>Gunneridae</taxon>
        <taxon>Pentapetalae</taxon>
        <taxon>asterids</taxon>
        <taxon>lamiids</taxon>
        <taxon>Lamiales</taxon>
        <taxon>Gesneriaceae</taxon>
        <taxon>Didymocarpoideae</taxon>
        <taxon>Trichosporeae</taxon>
        <taxon>Loxocarpinae</taxon>
        <taxon>Dorcoceras</taxon>
    </lineage>
</organism>
<sequence length="54" mass="5572">MHVAASSDHPRLPAFELYAPATMAGALPAGLPPGPNGPNHTSLGSNHGRMKEIE</sequence>
<accession>A0A2Z7CN86</accession>
<dbReference type="EMBL" id="KQ993851">
    <property type="protein sequence ID" value="KZV48542.1"/>
    <property type="molecule type" value="Genomic_DNA"/>
</dbReference>
<feature type="region of interest" description="Disordered" evidence="1">
    <location>
        <begin position="25"/>
        <end position="54"/>
    </location>
</feature>
<dbReference type="Proteomes" id="UP000250235">
    <property type="component" value="Unassembled WGS sequence"/>
</dbReference>
<dbReference type="AlphaFoldDB" id="A0A2Z7CN86"/>
<gene>
    <name evidence="2" type="ORF">F511_16803</name>
</gene>
<evidence type="ECO:0000313" key="2">
    <source>
        <dbReference type="EMBL" id="KZV48542.1"/>
    </source>
</evidence>
<proteinExistence type="predicted"/>
<name>A0A2Z7CN86_9LAMI</name>